<dbReference type="GO" id="GO:0009887">
    <property type="term" value="P:animal organ morphogenesis"/>
    <property type="evidence" value="ECO:0007669"/>
    <property type="project" value="TreeGrafter"/>
</dbReference>
<feature type="domain" description="Laminin EGF-like" evidence="16">
    <location>
        <begin position="351"/>
        <end position="410"/>
    </location>
</feature>
<keyword evidence="10 13" id="KW-1015">Disulfide bond</keyword>
<dbReference type="InterPro" id="IPR002049">
    <property type="entry name" value="LE_dom"/>
</dbReference>
<dbReference type="SMART" id="SM00136">
    <property type="entry name" value="LamNT"/>
    <property type="match status" value="1"/>
</dbReference>
<dbReference type="InterPro" id="IPR050440">
    <property type="entry name" value="Laminin/Netrin_ECM"/>
</dbReference>
<dbReference type="Pfam" id="PF24973">
    <property type="entry name" value="EGF_LMN_ATRN"/>
    <property type="match status" value="1"/>
</dbReference>
<feature type="disulfide bond" evidence="13">
    <location>
        <begin position="866"/>
        <end position="875"/>
    </location>
</feature>
<reference evidence="19" key="2">
    <citation type="submission" date="2025-08" db="UniProtKB">
        <authorList>
            <consortium name="Ensembl"/>
        </authorList>
    </citation>
    <scope>IDENTIFICATION</scope>
</reference>
<feature type="domain" description="Laminin N-terminal" evidence="18">
    <location>
        <begin position="20"/>
        <end position="259"/>
    </location>
</feature>
<organism evidence="19 20">
    <name type="scientific">Scleropages formosus</name>
    <name type="common">Asian bonytongue</name>
    <name type="synonym">Osteoglossum formosum</name>
    <dbReference type="NCBI Taxonomy" id="113540"/>
    <lineage>
        <taxon>Eukaryota</taxon>
        <taxon>Metazoa</taxon>
        <taxon>Chordata</taxon>
        <taxon>Craniata</taxon>
        <taxon>Vertebrata</taxon>
        <taxon>Euteleostomi</taxon>
        <taxon>Actinopterygii</taxon>
        <taxon>Neopterygii</taxon>
        <taxon>Teleostei</taxon>
        <taxon>Osteoglossocephala</taxon>
        <taxon>Osteoglossomorpha</taxon>
        <taxon>Osteoglossiformes</taxon>
        <taxon>Osteoglossidae</taxon>
        <taxon>Scleropages</taxon>
    </lineage>
</organism>
<feature type="domain" description="Laminin EGF-like" evidence="16">
    <location>
        <begin position="948"/>
        <end position="1003"/>
    </location>
</feature>
<feature type="domain" description="Laminin EGF-like" evidence="16">
    <location>
        <begin position="837"/>
        <end position="895"/>
    </location>
</feature>
<feature type="disulfide bond" evidence="13">
    <location>
        <begin position="1073"/>
        <end position="1082"/>
    </location>
</feature>
<feature type="coiled-coil region" evidence="14">
    <location>
        <begin position="1251"/>
        <end position="1285"/>
    </location>
</feature>
<dbReference type="FunFam" id="2.10.25.10:FF:000145">
    <property type="entry name" value="Laminin subunit beta 1"/>
    <property type="match status" value="1"/>
</dbReference>
<evidence type="ECO:0000256" key="3">
    <source>
        <dbReference type="ARBA" id="ARBA00022530"/>
    </source>
</evidence>
<keyword evidence="20" id="KW-1185">Reference proteome</keyword>
<dbReference type="Pfam" id="PF00055">
    <property type="entry name" value="Laminin_N"/>
    <property type="match status" value="1"/>
</dbReference>
<dbReference type="PROSITE" id="PS50027">
    <property type="entry name" value="EGF_LAM_2"/>
    <property type="match status" value="10"/>
</dbReference>
<feature type="domain" description="Laminin IV type B" evidence="17">
    <location>
        <begin position="502"/>
        <end position="690"/>
    </location>
</feature>
<feature type="domain" description="Laminin EGF-like" evidence="16">
    <location>
        <begin position="787"/>
        <end position="836"/>
    </location>
</feature>
<feature type="chain" id="PRO_5034161983" evidence="15">
    <location>
        <begin position="23"/>
        <end position="1500"/>
    </location>
</feature>
<dbReference type="SUPFAM" id="SSF57196">
    <property type="entry name" value="EGF/Laminin"/>
    <property type="match status" value="12"/>
</dbReference>
<feature type="coiled-coil region" evidence="14">
    <location>
        <begin position="1413"/>
        <end position="1471"/>
    </location>
</feature>
<dbReference type="PROSITE" id="PS51117">
    <property type="entry name" value="LAMININ_NTER"/>
    <property type="match status" value="1"/>
</dbReference>
<dbReference type="InterPro" id="IPR056863">
    <property type="entry name" value="LMN_ATRN_NET-like_EGF"/>
</dbReference>
<keyword evidence="7" id="KW-0084">Basement membrane</keyword>
<proteinExistence type="predicted"/>
<dbReference type="InterPro" id="IPR008211">
    <property type="entry name" value="Laminin_N"/>
</dbReference>
<protein>
    <submittedName>
        <fullName evidence="19">Laminin, beta 2-like</fullName>
    </submittedName>
</protein>
<comment type="subcellular location">
    <subcellularLocation>
        <location evidence="1">Secreted</location>
        <location evidence="1">Extracellular space</location>
        <location evidence="1">Extracellular matrix</location>
        <location evidence="1">Basement membrane</location>
    </subcellularLocation>
</comment>
<dbReference type="GO" id="GO:0005604">
    <property type="term" value="C:basement membrane"/>
    <property type="evidence" value="ECO:0007669"/>
    <property type="project" value="UniProtKB-SubCell"/>
</dbReference>
<dbReference type="PRINTS" id="PR00011">
    <property type="entry name" value="EGFLAMININ"/>
</dbReference>
<dbReference type="GO" id="GO:0007155">
    <property type="term" value="P:cell adhesion"/>
    <property type="evidence" value="ECO:0007669"/>
    <property type="project" value="UniProtKB-KW"/>
</dbReference>
<evidence type="ECO:0000256" key="4">
    <source>
        <dbReference type="ARBA" id="ARBA00022553"/>
    </source>
</evidence>
<evidence type="ECO:0000256" key="12">
    <source>
        <dbReference type="ARBA" id="ARBA00023292"/>
    </source>
</evidence>
<keyword evidence="5 15" id="KW-0732">Signal</keyword>
<dbReference type="PANTHER" id="PTHR10574">
    <property type="entry name" value="NETRIN/LAMININ-RELATED"/>
    <property type="match status" value="1"/>
</dbReference>
<dbReference type="Proteomes" id="UP000694397">
    <property type="component" value="Chromosome 2"/>
</dbReference>
<feature type="disulfide bond" evidence="13">
    <location>
        <begin position="976"/>
        <end position="985"/>
    </location>
</feature>
<dbReference type="FunFam" id="2.60.120.260:FF:000010">
    <property type="entry name" value="Laminin subunit beta 1"/>
    <property type="match status" value="1"/>
</dbReference>
<feature type="disulfide bond" evidence="13">
    <location>
        <begin position="1004"/>
        <end position="1016"/>
    </location>
</feature>
<feature type="disulfide bond" evidence="13">
    <location>
        <begin position="381"/>
        <end position="390"/>
    </location>
</feature>
<feature type="signal peptide" evidence="15">
    <location>
        <begin position="1"/>
        <end position="22"/>
    </location>
</feature>
<feature type="domain" description="Laminin EGF-like" evidence="16">
    <location>
        <begin position="896"/>
        <end position="947"/>
    </location>
</feature>
<keyword evidence="11" id="KW-0325">Glycoprotein</keyword>
<dbReference type="FunFam" id="2.10.25.10:FF:000135">
    <property type="entry name" value="Laminin subunit beta 4"/>
    <property type="match status" value="2"/>
</dbReference>
<evidence type="ECO:0000256" key="11">
    <source>
        <dbReference type="ARBA" id="ARBA00023180"/>
    </source>
</evidence>
<feature type="disulfide bond" evidence="13">
    <location>
        <begin position="695"/>
        <end position="712"/>
    </location>
</feature>
<dbReference type="PROSITE" id="PS01248">
    <property type="entry name" value="EGF_LAM_1"/>
    <property type="match status" value="6"/>
</dbReference>
<evidence type="ECO:0000259" key="18">
    <source>
        <dbReference type="PROSITE" id="PS51117"/>
    </source>
</evidence>
<dbReference type="SMART" id="SM00181">
    <property type="entry name" value="EGF"/>
    <property type="match status" value="7"/>
</dbReference>
<dbReference type="InterPro" id="IPR013015">
    <property type="entry name" value="Laminin_IV_B"/>
</dbReference>
<feature type="disulfide bond" evidence="13">
    <location>
        <begin position="446"/>
        <end position="460"/>
    </location>
</feature>
<feature type="disulfide bond" evidence="13">
    <location>
        <begin position="920"/>
        <end position="929"/>
    </location>
</feature>
<dbReference type="Pfam" id="PF00053">
    <property type="entry name" value="EGF_laminin"/>
    <property type="match status" value="11"/>
</dbReference>
<evidence type="ECO:0000256" key="6">
    <source>
        <dbReference type="ARBA" id="ARBA00022737"/>
    </source>
</evidence>
<evidence type="ECO:0000256" key="5">
    <source>
        <dbReference type="ARBA" id="ARBA00022729"/>
    </source>
</evidence>
<feature type="domain" description="Laminin EGF-like" evidence="16">
    <location>
        <begin position="1052"/>
        <end position="1101"/>
    </location>
</feature>
<comment type="caution">
    <text evidence="13">Lacks conserved residue(s) required for the propagation of feature annotation.</text>
</comment>
<evidence type="ECO:0000256" key="14">
    <source>
        <dbReference type="SAM" id="Coils"/>
    </source>
</evidence>
<feature type="disulfide bond" evidence="13">
    <location>
        <begin position="806"/>
        <end position="815"/>
    </location>
</feature>
<dbReference type="Gene3D" id="2.60.120.260">
    <property type="entry name" value="Galactose-binding domain-like"/>
    <property type="match status" value="1"/>
</dbReference>
<feature type="disulfide bond" evidence="13">
    <location>
        <begin position="693"/>
        <end position="705"/>
    </location>
</feature>
<dbReference type="FunFam" id="2.10.25.10:FF:000138">
    <property type="entry name" value="Laminin subunit beta 1"/>
    <property type="match status" value="1"/>
</dbReference>
<dbReference type="FunFam" id="2.10.25.10:FF:000130">
    <property type="entry name" value="Laminin subunit beta 1"/>
    <property type="match status" value="1"/>
</dbReference>
<keyword evidence="2" id="KW-0964">Secreted</keyword>
<dbReference type="Ensembl" id="ENSSFOT00015070216.1">
    <property type="protein sequence ID" value="ENSSFOP00015069414.1"/>
    <property type="gene ID" value="ENSSFOG00015017807.2"/>
</dbReference>
<keyword evidence="4" id="KW-0597">Phosphoprotein</keyword>
<dbReference type="CDD" id="cd00055">
    <property type="entry name" value="EGF_Lam"/>
    <property type="match status" value="12"/>
</dbReference>
<keyword evidence="8" id="KW-0130">Cell adhesion</keyword>
<dbReference type="PANTHER" id="PTHR10574:SF197">
    <property type="entry name" value="LAMININ SUBUNIT BETA-1 ISOFORM X1"/>
    <property type="match status" value="1"/>
</dbReference>
<keyword evidence="6" id="KW-0677">Repeat</keyword>
<feature type="disulfide bond" evidence="13">
    <location>
        <begin position="948"/>
        <end position="960"/>
    </location>
</feature>
<dbReference type="PROSITE" id="PS51116">
    <property type="entry name" value="LAMININ_IVB"/>
    <property type="match status" value="1"/>
</dbReference>
<name>A0A8C9W398_SCLFO</name>
<keyword evidence="9 14" id="KW-0175">Coiled coil</keyword>
<feature type="disulfide bond" evidence="13">
    <location>
        <begin position="762"/>
        <end position="771"/>
    </location>
</feature>
<evidence type="ECO:0000313" key="20">
    <source>
        <dbReference type="Proteomes" id="UP000694397"/>
    </source>
</evidence>
<evidence type="ECO:0000256" key="1">
    <source>
        <dbReference type="ARBA" id="ARBA00004302"/>
    </source>
</evidence>
<dbReference type="FunFam" id="2.10.25.10:FF:000084">
    <property type="entry name" value="Laminin subunit alpha 3"/>
    <property type="match status" value="1"/>
</dbReference>
<feature type="disulfide bond" evidence="13">
    <location>
        <begin position="1085"/>
        <end position="1099"/>
    </location>
</feature>
<feature type="disulfide bond" evidence="13">
    <location>
        <begin position="1006"/>
        <end position="1023"/>
    </location>
</feature>
<feature type="disulfide bond" evidence="13">
    <location>
        <begin position="741"/>
        <end position="753"/>
    </location>
</feature>
<evidence type="ECO:0000256" key="8">
    <source>
        <dbReference type="ARBA" id="ARBA00022889"/>
    </source>
</evidence>
<sequence>LRLLMLFMANLQIFSPPGCTDGSCYPATGNLLVGRAANLTATSTCGLQHPENYCIVSHLMDEDKCFTCDSQRPYHPAWNKNSHQVENVIYLKDVRGELTWWQSVNGEESVSIRLNLEAEFHFTHLIMKFKTFRPAVMIIERSSNFGRSWKTYRYFAYNCTIVFPNIPFHAPHRVSDVICEERYSQIEPSSLGEVIYRVLDPSIDVKDPYSQEIQDLLRITNLRINFTKLHTLGDNMLDRGPDVLQKYYYAMYELVVRGSCFCYGHASECVPVPGVAPGEPGMVGELQMTTTDINRNLIFLVILAFLQSSIHGRCVCKHNTEGLNCERCRYFHHDLPWRPAELYNPHRCRACGCDPVGSLDGGVCDSYTDPDGGMIAGQCQCKQNVKGARCDRCKEGFFGLSQNDPQGCQPCNCDPRGIVMLGSPCDQISGDCSCKRYVTGRYCNQCVPEHWGLGNDIFGCRPCRCDFGGAYDNRCSTDDGQCQCRPHLLGRQCADVEPGYFCAPLDFYVYEAEDAPDVKIVHRERIAGRMVTWTGPGFARVKDGAGLVFKIDNIPFAMEYDIMIRYEPEVCTVTSLISGCNAQAFSLTLRYVEMPRPFCFEPKNHYVVSIRFQRHRASHRYLTAYILVDSLVLIPKYTELPGFQGNHPAAKHRREEMVHYMCLESFRILTPLEARCERSPSLSLLPQINPADCDCDPQGSLGAECQRIGGQCPCKPNVMGRRCDQCAPGSFGFGPHGCSACDCHSQGSLSLQCDPVTGQCPCTAGAMGRQCADCERGQWGFPSCRPCQCNGHAETCDSRTGACLGCRDHTAGHLCDRCEDGFFGNPVLGSGERCRPCPCPDIPGSGHFNGESCHVDHASSQVMCRCKQGYAGPRCDRCAAGYFGDLESWGGECRPCQCNGNADVQDPESCDPRTGRCLKCLYNTDGPSCSACKEGYYGNALLRDCRRCTCATAGTRPSHCDGRGCRCDRITGACLCRDNVVGHNCDQCASNYWNFGTDGGCKACDCHPQHSRRPRCNMFTGQCHCRPGFGGRNCSECQQLHWGDPQVRCYECGCDPLGSETQQCERLTGQCLCVEGATGRRCDQCARGFTGGFPKCVRCHPCFDTWDGAVRQLQQDLERIGRKVQDILKTALICAAVRFISSRFHQLVVLLLFCARAEITLINGRLMVPAEELNGTMVMDEQLRRNLTRLEEELRDLIVSSPDQFDKVRKYYQEFQGAEQQCNASVYGPDSPVEHSRVTRRRVEDLLAERQDKFQRTVAAQKKSLAELEEKTQNMDQKVQNLSNKVCGGYGNPNDNGSCPDSPCGGAGCHDNQGRGQCGGEGCGGTLSTALNALKLAKDVTNNITAVKPMKLTKQAVGFTRSFAEEGADPESIEKVAQQVLNISFPVSSSEMAKVVQEIKDSIANLTHVDGIFNDTAVQLQRAKELLRNAQDAKTRAMAVKDISNQTRLAISDSENAIAAAEKALKKAHESLNSTRAVTSEVPQAVSLRKGAGGNTAETI</sequence>
<dbReference type="SMART" id="SM00180">
    <property type="entry name" value="EGF_Lam"/>
    <property type="match status" value="12"/>
</dbReference>
<feature type="disulfide bond" evidence="13">
    <location>
        <begin position="1052"/>
        <end position="1064"/>
    </location>
</feature>
<feature type="disulfide bond" evidence="13">
    <location>
        <begin position="1054"/>
        <end position="1071"/>
    </location>
</feature>
<dbReference type="FunFam" id="2.10.25.10:FF:000011">
    <property type="entry name" value="Cadherin EGF LAG seven-pass G-type receptor"/>
    <property type="match status" value="2"/>
</dbReference>
<feature type="disulfide bond" evidence="13">
    <location>
        <begin position="1025"/>
        <end position="1034"/>
    </location>
</feature>
<feature type="disulfide bond" evidence="13">
    <location>
        <begin position="743"/>
        <end position="760"/>
    </location>
</feature>
<evidence type="ECO:0000256" key="13">
    <source>
        <dbReference type="PROSITE-ProRule" id="PRU00460"/>
    </source>
</evidence>
<dbReference type="GO" id="GO:0009888">
    <property type="term" value="P:tissue development"/>
    <property type="evidence" value="ECO:0007669"/>
    <property type="project" value="TreeGrafter"/>
</dbReference>
<evidence type="ECO:0000259" key="16">
    <source>
        <dbReference type="PROSITE" id="PS50027"/>
    </source>
</evidence>
<feature type="domain" description="Laminin EGF-like" evidence="16">
    <location>
        <begin position="411"/>
        <end position="462"/>
    </location>
</feature>
<dbReference type="Pfam" id="PF21199">
    <property type="entry name" value="LAMININ_IV_B"/>
    <property type="match status" value="2"/>
</dbReference>
<reference evidence="19" key="3">
    <citation type="submission" date="2025-09" db="UniProtKB">
        <authorList>
            <consortium name="Ensembl"/>
        </authorList>
    </citation>
    <scope>IDENTIFICATION</scope>
</reference>
<dbReference type="FunFam" id="2.170.300.10:FF:000004">
    <property type="entry name" value="Laminin subunit beta 1"/>
    <property type="match status" value="1"/>
</dbReference>
<evidence type="ECO:0000313" key="19">
    <source>
        <dbReference type="Ensembl" id="ENSSFOP00015069414.1"/>
    </source>
</evidence>
<feature type="domain" description="Laminin EGF-like" evidence="16">
    <location>
        <begin position="1004"/>
        <end position="1051"/>
    </location>
</feature>
<evidence type="ECO:0000256" key="15">
    <source>
        <dbReference type="SAM" id="SignalP"/>
    </source>
</evidence>
<dbReference type="FunFam" id="2.10.25.10:FF:000065">
    <property type="entry name" value="Laminin subunit beta 1"/>
    <property type="match status" value="1"/>
</dbReference>
<dbReference type="GeneTree" id="ENSGT00940000167093"/>
<keyword evidence="12 13" id="KW-0424">Laminin EGF-like domain</keyword>
<reference evidence="19 20" key="1">
    <citation type="submission" date="2019-04" db="EMBL/GenBank/DDBJ databases">
        <authorList>
            <consortium name="Wellcome Sanger Institute Data Sharing"/>
        </authorList>
    </citation>
    <scope>NUCLEOTIDE SEQUENCE [LARGE SCALE GENOMIC DNA]</scope>
</reference>
<keyword evidence="3" id="KW-0272">Extracellular matrix</keyword>
<evidence type="ECO:0000256" key="9">
    <source>
        <dbReference type="ARBA" id="ARBA00023054"/>
    </source>
</evidence>
<gene>
    <name evidence="19" type="primary">lamb2l</name>
</gene>
<evidence type="ECO:0000259" key="17">
    <source>
        <dbReference type="PROSITE" id="PS51116"/>
    </source>
</evidence>
<feature type="domain" description="Laminin EGF-like" evidence="16">
    <location>
        <begin position="693"/>
        <end position="740"/>
    </location>
</feature>
<feature type="domain" description="Laminin EGF-like" evidence="16">
    <location>
        <begin position="741"/>
        <end position="786"/>
    </location>
</feature>
<evidence type="ECO:0000256" key="2">
    <source>
        <dbReference type="ARBA" id="ARBA00022525"/>
    </source>
</evidence>
<dbReference type="PROSITE" id="PS00022">
    <property type="entry name" value="EGF_1"/>
    <property type="match status" value="1"/>
</dbReference>
<evidence type="ECO:0000256" key="7">
    <source>
        <dbReference type="ARBA" id="ARBA00022869"/>
    </source>
</evidence>
<accession>A0A8C9W398</accession>
<feature type="disulfide bond" evidence="13">
    <location>
        <begin position="434"/>
        <end position="443"/>
    </location>
</feature>
<dbReference type="InterPro" id="IPR000742">
    <property type="entry name" value="EGF"/>
</dbReference>
<feature type="disulfide bond" evidence="13">
    <location>
        <begin position="714"/>
        <end position="723"/>
    </location>
</feature>
<dbReference type="Gene3D" id="2.10.25.10">
    <property type="entry name" value="Laminin"/>
    <property type="match status" value="12"/>
</dbReference>
<dbReference type="GO" id="GO:0032991">
    <property type="term" value="C:protein-containing complex"/>
    <property type="evidence" value="ECO:0007669"/>
    <property type="project" value="UniProtKB-ARBA"/>
</dbReference>
<dbReference type="FunFam" id="2.10.25.10:FF:000280">
    <property type="entry name" value="Laminin subunit beta 4"/>
    <property type="match status" value="1"/>
</dbReference>
<evidence type="ECO:0000256" key="10">
    <source>
        <dbReference type="ARBA" id="ARBA00023157"/>
    </source>
</evidence>